<evidence type="ECO:0000313" key="2">
    <source>
        <dbReference type="Proteomes" id="UP000800094"/>
    </source>
</evidence>
<name>A0A6A6IB85_9PLEO</name>
<dbReference type="RefSeq" id="XP_033682186.1">
    <property type="nucleotide sequence ID" value="XM_033833480.1"/>
</dbReference>
<dbReference type="AlphaFoldDB" id="A0A6A6IB85"/>
<accession>A0A6A6IB85</accession>
<sequence length="210" mass="24320">MFDMIVSYIESSYILANARLICRGFANKFTFKQVLQEATFVPIRPSICSLWKLRKDPSYMCQGEHMHPARETRRLIYEGVVPKTLEELDIDILALQQQQGGPEALRAWEEFRHSFDKYRNSIDCDRRLREAVARFPNLDTIEYHCGFKYERAPGECAKLPAADLIRPTPGECGQYNSYTNRVWGDRGSGMYIPAICIGLSSFWFWNTSEP</sequence>
<dbReference type="Proteomes" id="UP000800094">
    <property type="component" value="Unassembled WGS sequence"/>
</dbReference>
<dbReference type="GeneID" id="54586810"/>
<keyword evidence="2" id="KW-1185">Reference proteome</keyword>
<proteinExistence type="predicted"/>
<dbReference type="EMBL" id="ML987197">
    <property type="protein sequence ID" value="KAF2247182.1"/>
    <property type="molecule type" value="Genomic_DNA"/>
</dbReference>
<dbReference type="OrthoDB" id="3681832at2759"/>
<evidence type="ECO:0000313" key="1">
    <source>
        <dbReference type="EMBL" id="KAF2247182.1"/>
    </source>
</evidence>
<organism evidence="1 2">
    <name type="scientific">Trematosphaeria pertusa</name>
    <dbReference type="NCBI Taxonomy" id="390896"/>
    <lineage>
        <taxon>Eukaryota</taxon>
        <taxon>Fungi</taxon>
        <taxon>Dikarya</taxon>
        <taxon>Ascomycota</taxon>
        <taxon>Pezizomycotina</taxon>
        <taxon>Dothideomycetes</taxon>
        <taxon>Pleosporomycetidae</taxon>
        <taxon>Pleosporales</taxon>
        <taxon>Massarineae</taxon>
        <taxon>Trematosphaeriaceae</taxon>
        <taxon>Trematosphaeria</taxon>
    </lineage>
</organism>
<protein>
    <submittedName>
        <fullName evidence="1">Uncharacterized protein</fullName>
    </submittedName>
</protein>
<reference evidence="1" key="1">
    <citation type="journal article" date="2020" name="Stud. Mycol.">
        <title>101 Dothideomycetes genomes: a test case for predicting lifestyles and emergence of pathogens.</title>
        <authorList>
            <person name="Haridas S."/>
            <person name="Albert R."/>
            <person name="Binder M."/>
            <person name="Bloem J."/>
            <person name="Labutti K."/>
            <person name="Salamov A."/>
            <person name="Andreopoulos B."/>
            <person name="Baker S."/>
            <person name="Barry K."/>
            <person name="Bills G."/>
            <person name="Bluhm B."/>
            <person name="Cannon C."/>
            <person name="Castanera R."/>
            <person name="Culley D."/>
            <person name="Daum C."/>
            <person name="Ezra D."/>
            <person name="Gonzalez J."/>
            <person name="Henrissat B."/>
            <person name="Kuo A."/>
            <person name="Liang C."/>
            <person name="Lipzen A."/>
            <person name="Lutzoni F."/>
            <person name="Magnuson J."/>
            <person name="Mondo S."/>
            <person name="Nolan M."/>
            <person name="Ohm R."/>
            <person name="Pangilinan J."/>
            <person name="Park H.-J."/>
            <person name="Ramirez L."/>
            <person name="Alfaro M."/>
            <person name="Sun H."/>
            <person name="Tritt A."/>
            <person name="Yoshinaga Y."/>
            <person name="Zwiers L.-H."/>
            <person name="Turgeon B."/>
            <person name="Goodwin S."/>
            <person name="Spatafora J."/>
            <person name="Crous P."/>
            <person name="Grigoriev I."/>
        </authorList>
    </citation>
    <scope>NUCLEOTIDE SEQUENCE</scope>
    <source>
        <strain evidence="1">CBS 122368</strain>
    </source>
</reference>
<gene>
    <name evidence="1" type="ORF">BU26DRAFT_566171</name>
</gene>